<feature type="binding site" description="axial binding residue" evidence="14">
    <location>
        <position position="157"/>
    </location>
    <ligand>
        <name>heme</name>
        <dbReference type="ChEBI" id="CHEBI:30413"/>
        <label>3</label>
    </ligand>
    <ligandPart>
        <name>Fe</name>
        <dbReference type="ChEBI" id="CHEBI:18248"/>
    </ligandPart>
</feature>
<dbReference type="GO" id="GO:0046872">
    <property type="term" value="F:metal ion binding"/>
    <property type="evidence" value="ECO:0007669"/>
    <property type="project" value="UniProtKB-KW"/>
</dbReference>
<feature type="domain" description="NapC/NirT cytochrome c N-terminal" evidence="16">
    <location>
        <begin position="26"/>
        <end position="199"/>
    </location>
</feature>
<feature type="binding site" description="axial binding residue" evidence="14">
    <location>
        <position position="189"/>
    </location>
    <ligand>
        <name>heme</name>
        <dbReference type="ChEBI" id="CHEBI:30413"/>
        <label>4</label>
    </ligand>
    <ligandPart>
        <name>Fe</name>
        <dbReference type="ChEBI" id="CHEBI:18248"/>
    </ligandPart>
</feature>
<evidence type="ECO:0000256" key="8">
    <source>
        <dbReference type="ARBA" id="ARBA00022982"/>
    </source>
</evidence>
<comment type="PTM">
    <text evidence="12">Binds 4 heme groups per subunit.</text>
</comment>
<dbReference type="GO" id="GO:0019333">
    <property type="term" value="P:denitrification pathway"/>
    <property type="evidence" value="ECO:0007669"/>
    <property type="project" value="InterPro"/>
</dbReference>
<protein>
    <recommendedName>
        <fullName evidence="12">Cytochrome c-type protein</fullName>
    </recommendedName>
</protein>
<feature type="binding site" description="covalent" evidence="13">
    <location>
        <position position="93"/>
    </location>
    <ligand>
        <name>heme</name>
        <dbReference type="ChEBI" id="CHEBI:30413"/>
        <label>2</label>
    </ligand>
</feature>
<comment type="cofactor">
    <cofactor evidence="13">
        <name>heme</name>
        <dbReference type="ChEBI" id="CHEBI:30413"/>
    </cofactor>
    <text evidence="13">Binds 4 heme groups per subunit.</text>
</comment>
<comment type="similarity">
    <text evidence="2">Belongs to the NapC/NirT/NrfH family.</text>
</comment>
<evidence type="ECO:0000313" key="17">
    <source>
        <dbReference type="EMBL" id="SDJ00984.1"/>
    </source>
</evidence>
<keyword evidence="8 12" id="KW-0249">Electron transport</keyword>
<evidence type="ECO:0000256" key="4">
    <source>
        <dbReference type="ARBA" id="ARBA00022475"/>
    </source>
</evidence>
<evidence type="ECO:0000259" key="16">
    <source>
        <dbReference type="Pfam" id="PF03264"/>
    </source>
</evidence>
<evidence type="ECO:0000256" key="2">
    <source>
        <dbReference type="ARBA" id="ARBA00007395"/>
    </source>
</evidence>
<evidence type="ECO:0000256" key="1">
    <source>
        <dbReference type="ARBA" id="ARBA00004162"/>
    </source>
</evidence>
<feature type="binding site" description="axial binding residue" evidence="14">
    <location>
        <position position="97"/>
    </location>
    <ligand>
        <name>heme</name>
        <dbReference type="ChEBI" id="CHEBI:30413"/>
        <label>2</label>
    </ligand>
    <ligandPart>
        <name>Fe</name>
        <dbReference type="ChEBI" id="CHEBI:18248"/>
    </ligandPart>
</feature>
<feature type="binding site" description="covalent" evidence="13">
    <location>
        <position position="156"/>
    </location>
    <ligand>
        <name>heme</name>
        <dbReference type="ChEBI" id="CHEBI:30413"/>
        <label>3</label>
    </ligand>
</feature>
<dbReference type="EMBL" id="FNES01000002">
    <property type="protein sequence ID" value="SDJ00984.1"/>
    <property type="molecule type" value="Genomic_DNA"/>
</dbReference>
<gene>
    <name evidence="17" type="ORF">SAMN04487954_102329</name>
</gene>
<dbReference type="GO" id="GO:0020037">
    <property type="term" value="F:heme binding"/>
    <property type="evidence" value="ECO:0007669"/>
    <property type="project" value="InterPro"/>
</dbReference>
<dbReference type="AlphaFoldDB" id="A0A1G8Q882"/>
<keyword evidence="6 15" id="KW-0812">Transmembrane</keyword>
<evidence type="ECO:0000256" key="12">
    <source>
        <dbReference type="PIRNR" id="PIRNR000013"/>
    </source>
</evidence>
<evidence type="ECO:0000256" key="15">
    <source>
        <dbReference type="SAM" id="Phobius"/>
    </source>
</evidence>
<proteinExistence type="inferred from homology"/>
<sequence>MSKDQRDKDTTPKRGPRRWWAALRRPSARYSLGGLLAVGLVAGIVLWGGFHTVVEATNTEAFCVSCHEMGDNVYPEYKQTGHYANRTGVRATCSDCHVPDAWGPKMVRKIVASRELWHKALGSIDTPEKFEAKRLELAQRVWDTMERTDSRECRNCHDFEYMDYMDQTDRALRRHQQAEEQGETCISCHKGIAHKLPDMSEVDPSLAPGGLEGEG</sequence>
<dbReference type="Pfam" id="PF03264">
    <property type="entry name" value="Cytochrom_NNT"/>
    <property type="match status" value="1"/>
</dbReference>
<dbReference type="PANTHER" id="PTHR30333">
    <property type="entry name" value="CYTOCHROME C-TYPE PROTEIN"/>
    <property type="match status" value="1"/>
</dbReference>
<evidence type="ECO:0000256" key="5">
    <source>
        <dbReference type="ARBA" id="ARBA00022617"/>
    </source>
</evidence>
<keyword evidence="5 12" id="KW-0349">Heme</keyword>
<organism evidence="17 18">
    <name type="scientific">Billgrantia gudaonensis</name>
    <dbReference type="NCBI Taxonomy" id="376427"/>
    <lineage>
        <taxon>Bacteria</taxon>
        <taxon>Pseudomonadati</taxon>
        <taxon>Pseudomonadota</taxon>
        <taxon>Gammaproteobacteria</taxon>
        <taxon>Oceanospirillales</taxon>
        <taxon>Halomonadaceae</taxon>
        <taxon>Billgrantia</taxon>
    </lineage>
</organism>
<dbReference type="InterPro" id="IPR051174">
    <property type="entry name" value="Cytochrome_c-type_ET"/>
</dbReference>
<dbReference type="OrthoDB" id="9782159at2"/>
<keyword evidence="4" id="KW-1003">Cell membrane</keyword>
<keyword evidence="3 12" id="KW-0813">Transport</keyword>
<evidence type="ECO:0000256" key="11">
    <source>
        <dbReference type="ARBA" id="ARBA00023136"/>
    </source>
</evidence>
<dbReference type="InterPro" id="IPR036280">
    <property type="entry name" value="Multihaem_cyt_sf"/>
</dbReference>
<dbReference type="PIRSF" id="PIRSF000013">
    <property type="entry name" value="4_hem_cytochrm_NapC"/>
    <property type="match status" value="1"/>
</dbReference>
<keyword evidence="9 15" id="KW-1133">Transmembrane helix</keyword>
<evidence type="ECO:0000256" key="7">
    <source>
        <dbReference type="ARBA" id="ARBA00022723"/>
    </source>
</evidence>
<dbReference type="InterPro" id="IPR024717">
    <property type="entry name" value="NapC/NirT/NrfH"/>
</dbReference>
<feature type="binding site" description="covalent" evidence="13">
    <location>
        <position position="188"/>
    </location>
    <ligand>
        <name>heme</name>
        <dbReference type="ChEBI" id="CHEBI:30413"/>
        <label>4</label>
    </ligand>
</feature>
<evidence type="ECO:0000256" key="10">
    <source>
        <dbReference type="ARBA" id="ARBA00023004"/>
    </source>
</evidence>
<name>A0A1G8Q882_9GAMM</name>
<dbReference type="GO" id="GO:0009055">
    <property type="term" value="F:electron transfer activity"/>
    <property type="evidence" value="ECO:0007669"/>
    <property type="project" value="TreeGrafter"/>
</dbReference>
<dbReference type="STRING" id="376427.SAMN04487954_102329"/>
<evidence type="ECO:0000313" key="18">
    <source>
        <dbReference type="Proteomes" id="UP000198525"/>
    </source>
</evidence>
<evidence type="ECO:0000256" key="14">
    <source>
        <dbReference type="PIRSR" id="PIRSR000013-2"/>
    </source>
</evidence>
<feature type="binding site" description="covalent" evidence="13">
    <location>
        <position position="96"/>
    </location>
    <ligand>
        <name>heme</name>
        <dbReference type="ChEBI" id="CHEBI:30413"/>
        <label>2</label>
    </ligand>
</feature>
<dbReference type="Gene3D" id="1.10.3820.10">
    <property type="entry name" value="Di-heme elbow motif domain"/>
    <property type="match status" value="1"/>
</dbReference>
<dbReference type="InterPro" id="IPR038266">
    <property type="entry name" value="NapC/NirT_cytc_sf"/>
</dbReference>
<evidence type="ECO:0000256" key="3">
    <source>
        <dbReference type="ARBA" id="ARBA00022448"/>
    </source>
</evidence>
<dbReference type="Proteomes" id="UP000198525">
    <property type="component" value="Unassembled WGS sequence"/>
</dbReference>
<dbReference type="InterPro" id="IPR005126">
    <property type="entry name" value="NapC/NirT_cyt_c_N"/>
</dbReference>
<accession>A0A1G8Q882</accession>
<reference evidence="17 18" key="1">
    <citation type="submission" date="2016-10" db="EMBL/GenBank/DDBJ databases">
        <authorList>
            <person name="de Groot N.N."/>
        </authorList>
    </citation>
    <scope>NUCLEOTIDE SEQUENCE [LARGE SCALE GENOMIC DNA]</scope>
    <source>
        <strain evidence="17 18">CGMCC 1.6133</strain>
    </source>
</reference>
<dbReference type="GO" id="GO:0005886">
    <property type="term" value="C:plasma membrane"/>
    <property type="evidence" value="ECO:0007669"/>
    <property type="project" value="UniProtKB-SubCell"/>
</dbReference>
<keyword evidence="10 12" id="KW-0408">Iron</keyword>
<feature type="binding site" description="covalent" evidence="13">
    <location>
        <position position="153"/>
    </location>
    <ligand>
        <name>heme</name>
        <dbReference type="ChEBI" id="CHEBI:30413"/>
        <label>3</label>
    </ligand>
</feature>
<feature type="binding site" description="covalent" evidence="13">
    <location>
        <position position="185"/>
    </location>
    <ligand>
        <name>heme</name>
        <dbReference type="ChEBI" id="CHEBI:30413"/>
        <label>4</label>
    </ligand>
</feature>
<feature type="binding site" description="axial binding residue" evidence="14">
    <location>
        <position position="115"/>
    </location>
    <ligand>
        <name>heme</name>
        <dbReference type="ChEBI" id="CHEBI:30413"/>
        <label>1</label>
    </ligand>
    <ligandPart>
        <name>Fe</name>
        <dbReference type="ChEBI" id="CHEBI:18248"/>
    </ligandPart>
</feature>
<evidence type="ECO:0000256" key="13">
    <source>
        <dbReference type="PIRSR" id="PIRSR000013-1"/>
    </source>
</evidence>
<feature type="binding site" description="covalent" evidence="13">
    <location>
        <position position="66"/>
    </location>
    <ligand>
        <name>heme</name>
        <dbReference type="ChEBI" id="CHEBI:30413"/>
        <label>2</label>
    </ligand>
</feature>
<feature type="binding site" description="axial binding residue" evidence="14">
    <location>
        <position position="69"/>
    </location>
    <ligand>
        <name>heme</name>
        <dbReference type="ChEBI" id="CHEBI:30413"/>
        <label>1</label>
    </ligand>
    <ligandPart>
        <name>Fe</name>
        <dbReference type="ChEBI" id="CHEBI:18248"/>
    </ligandPart>
</feature>
<keyword evidence="7 12" id="KW-0479">Metal-binding</keyword>
<dbReference type="RefSeq" id="WP_089683177.1">
    <property type="nucleotide sequence ID" value="NZ_FNES01000002.1"/>
</dbReference>
<feature type="transmembrane region" description="Helical" evidence="15">
    <location>
        <begin position="30"/>
        <end position="50"/>
    </location>
</feature>
<dbReference type="FunFam" id="1.10.3820.10:FF:000001">
    <property type="entry name" value="Cytochrome c-type protein"/>
    <property type="match status" value="1"/>
</dbReference>
<dbReference type="GO" id="GO:0009061">
    <property type="term" value="P:anaerobic respiration"/>
    <property type="evidence" value="ECO:0007669"/>
    <property type="project" value="TreeGrafter"/>
</dbReference>
<keyword evidence="18" id="KW-1185">Reference proteome</keyword>
<dbReference type="PANTHER" id="PTHR30333:SF1">
    <property type="entry name" value="CYTOCHROME C-TYPE PROTEIN NAPC"/>
    <property type="match status" value="1"/>
</dbReference>
<evidence type="ECO:0000256" key="6">
    <source>
        <dbReference type="ARBA" id="ARBA00022692"/>
    </source>
</evidence>
<feature type="binding site" description="axial binding residue" evidence="14">
    <location>
        <position position="194"/>
    </location>
    <ligand>
        <name>heme</name>
        <dbReference type="ChEBI" id="CHEBI:30413"/>
        <label>2</label>
    </ligand>
    <ligandPart>
        <name>Fe</name>
        <dbReference type="ChEBI" id="CHEBI:18248"/>
    </ligandPart>
</feature>
<comment type="subcellular location">
    <subcellularLocation>
        <location evidence="1">Cell membrane</location>
        <topology evidence="1">Single-pass membrane protein</topology>
    </subcellularLocation>
</comment>
<keyword evidence="11 15" id="KW-0472">Membrane</keyword>
<evidence type="ECO:0000256" key="9">
    <source>
        <dbReference type="ARBA" id="ARBA00022989"/>
    </source>
</evidence>
<feature type="binding site" description="covalent" evidence="13">
    <location>
        <position position="63"/>
    </location>
    <ligand>
        <name>heme</name>
        <dbReference type="ChEBI" id="CHEBI:30413"/>
        <label>1</label>
    </ligand>
</feature>
<dbReference type="SUPFAM" id="SSF48695">
    <property type="entry name" value="Multiheme cytochromes"/>
    <property type="match status" value="1"/>
</dbReference>